<gene>
    <name evidence="1" type="ORF">NN4_60950</name>
</gene>
<accession>A0A511MNN8</accession>
<organism evidence="1 2">
    <name type="scientific">Nocardia ninae NBRC 108245</name>
    <dbReference type="NCBI Taxonomy" id="1210091"/>
    <lineage>
        <taxon>Bacteria</taxon>
        <taxon>Bacillati</taxon>
        <taxon>Actinomycetota</taxon>
        <taxon>Actinomycetes</taxon>
        <taxon>Mycobacteriales</taxon>
        <taxon>Nocardiaceae</taxon>
        <taxon>Nocardia</taxon>
    </lineage>
</organism>
<comment type="caution">
    <text evidence="1">The sequence shown here is derived from an EMBL/GenBank/DDBJ whole genome shotgun (WGS) entry which is preliminary data.</text>
</comment>
<dbReference type="Proteomes" id="UP000321424">
    <property type="component" value="Unassembled WGS sequence"/>
</dbReference>
<dbReference type="EMBL" id="BJXA01000053">
    <property type="protein sequence ID" value="GEM41576.1"/>
    <property type="molecule type" value="Genomic_DNA"/>
</dbReference>
<reference evidence="1 2" key="1">
    <citation type="submission" date="2019-07" db="EMBL/GenBank/DDBJ databases">
        <title>Whole genome shotgun sequence of Nocardia ninae NBRC 108245.</title>
        <authorList>
            <person name="Hosoyama A."/>
            <person name="Uohara A."/>
            <person name="Ohji S."/>
            <person name="Ichikawa N."/>
        </authorList>
    </citation>
    <scope>NUCLEOTIDE SEQUENCE [LARGE SCALE GENOMIC DNA]</scope>
    <source>
        <strain evidence="1 2">NBRC 108245</strain>
    </source>
</reference>
<keyword evidence="2" id="KW-1185">Reference proteome</keyword>
<proteinExistence type="predicted"/>
<name>A0A511MNN8_9NOCA</name>
<sequence length="56" mass="5340">MGVAAVREVPGAAVVVRDGSGAEVVTEGVATAWSAGAFDPQAVGSSAAHSSTDVLA</sequence>
<dbReference type="AlphaFoldDB" id="A0A511MNN8"/>
<evidence type="ECO:0000313" key="1">
    <source>
        <dbReference type="EMBL" id="GEM41576.1"/>
    </source>
</evidence>
<protein>
    <submittedName>
        <fullName evidence="1">Uncharacterized protein</fullName>
    </submittedName>
</protein>
<evidence type="ECO:0000313" key="2">
    <source>
        <dbReference type="Proteomes" id="UP000321424"/>
    </source>
</evidence>